<keyword evidence="2" id="KW-1133">Transmembrane helix</keyword>
<gene>
    <name evidence="3" type="ordered locus">Mflv_3784</name>
</gene>
<dbReference type="AlphaFoldDB" id="A4TBU3"/>
<feature type="transmembrane region" description="Helical" evidence="2">
    <location>
        <begin position="245"/>
        <end position="263"/>
    </location>
</feature>
<dbReference type="InterPro" id="IPR027948">
    <property type="entry name" value="DUF4436"/>
</dbReference>
<dbReference type="Pfam" id="PF14494">
    <property type="entry name" value="DUF4436"/>
    <property type="match status" value="1"/>
</dbReference>
<protein>
    <submittedName>
        <fullName evidence="3">Putative conserved transmembrane protein</fullName>
    </submittedName>
</protein>
<dbReference type="KEGG" id="mgi:Mflv_3784"/>
<reference evidence="3" key="2">
    <citation type="journal article" date="2013" name="PLoS ONE">
        <title>A Gene Expression Study of the Activities of Aromatic Ring-Cleavage Dioxygenases in Mycobacterium gilvum PYR-GCK to Changes in Salinity and pH during Pyrene Degradation.</title>
        <authorList>
            <person name="Badejo A.C."/>
            <person name="Badejo A.O."/>
            <person name="Shin K.H."/>
            <person name="Chai Y.G."/>
        </authorList>
    </citation>
    <scope>NUCLEOTIDE SEQUENCE [LARGE SCALE GENOMIC DNA]</scope>
    <source>
        <strain evidence="3">PYR-GCK</strain>
    </source>
</reference>
<evidence type="ECO:0000256" key="1">
    <source>
        <dbReference type="SAM" id="MobiDB-lite"/>
    </source>
</evidence>
<organism evidence="3">
    <name type="scientific">Mycolicibacterium gilvum (strain PYR-GCK)</name>
    <name type="common">Mycobacterium gilvum (strain PYR-GCK)</name>
    <dbReference type="NCBI Taxonomy" id="350054"/>
    <lineage>
        <taxon>Bacteria</taxon>
        <taxon>Bacillati</taxon>
        <taxon>Actinomycetota</taxon>
        <taxon>Actinomycetes</taxon>
        <taxon>Mycobacteriales</taxon>
        <taxon>Mycobacteriaceae</taxon>
        <taxon>Mycolicibacterium</taxon>
    </lineage>
</organism>
<dbReference type="eggNOG" id="ENOG5032X2I">
    <property type="taxonomic scope" value="Bacteria"/>
</dbReference>
<proteinExistence type="predicted"/>
<dbReference type="STRING" id="350054.Mflv_3784"/>
<dbReference type="HOGENOM" id="CLU_058994_0_0_11"/>
<feature type="region of interest" description="Disordered" evidence="1">
    <location>
        <begin position="304"/>
        <end position="324"/>
    </location>
</feature>
<dbReference type="PANTHER" id="PTHR37330:SF1">
    <property type="entry name" value="CONSERVED TRANSMEMBRANE PROTEIN-RELATED"/>
    <property type="match status" value="1"/>
</dbReference>
<feature type="transmembrane region" description="Helical" evidence="2">
    <location>
        <begin position="275"/>
        <end position="297"/>
    </location>
</feature>
<evidence type="ECO:0000313" key="3">
    <source>
        <dbReference type="EMBL" id="ABP46256.1"/>
    </source>
</evidence>
<name>A4TBU3_MYCGI</name>
<keyword evidence="2 3" id="KW-0812">Transmembrane</keyword>
<evidence type="ECO:0000256" key="2">
    <source>
        <dbReference type="SAM" id="Phobius"/>
    </source>
</evidence>
<dbReference type="PANTHER" id="PTHR37330">
    <property type="entry name" value="CONSERVED TRANSMEMBRANE PROTEIN-RELATED"/>
    <property type="match status" value="1"/>
</dbReference>
<reference evidence="3" key="1">
    <citation type="submission" date="2007-04" db="EMBL/GenBank/DDBJ databases">
        <authorList>
            <consortium name="US DOE Joint Genome Institute"/>
            <person name="Copeland A."/>
            <person name="Lucas S."/>
            <person name="Lapidus A."/>
            <person name="Barry K."/>
            <person name="Detter J.C."/>
            <person name="Glavina del Rio T."/>
            <person name="Hammon N."/>
            <person name="Israni S."/>
            <person name="Dalin E."/>
            <person name="Tice H."/>
            <person name="Pitluck S."/>
            <person name="Chain P."/>
            <person name="Malfatti S."/>
            <person name="Shin M."/>
            <person name="Vergez L."/>
            <person name="Schmutz J."/>
            <person name="Larimer F."/>
            <person name="Land M."/>
            <person name="Hauser L."/>
            <person name="Kyrpides N."/>
            <person name="Mikhailova N."/>
            <person name="Miller C."/>
            <person name="Richardson P."/>
        </authorList>
    </citation>
    <scope>NUCLEOTIDE SEQUENCE</scope>
    <source>
        <strain evidence="3">PYR-GCK</strain>
    </source>
</reference>
<feature type="transmembrane region" description="Helical" evidence="2">
    <location>
        <begin position="214"/>
        <end position="236"/>
    </location>
</feature>
<dbReference type="EMBL" id="CP000656">
    <property type="protein sequence ID" value="ABP46256.1"/>
    <property type="molecule type" value="Genomic_DNA"/>
</dbReference>
<sequence>MQPESAPATDATSETPRSSRALNATVLTTLAVVIAVYVGALVGYRLLETPPQPFEFTESSVIGETAVILRLGKMETVENKLTLDVLVHPDRDLLASGPEAAANPVVRLSSWTQDGDLIHMHDDLKSNASTVELTAVGDPDHWPLDTYVSNTIGVEVFYGEGPNRRSVPAVIVVAGAINGWDVDSDMGVLDAPWGPVPSVSFHLERTRGAHAVDFGILLVLMVLPGTALFVAIEMLLNRRKFLPPFITWYAAMLFAVVPLRNILPGAPPTGAWIDVAVILWVLLALSAAMVVFLAAWWRQTRAEEHPVPKPDPDPSAPKAGTMKQ</sequence>
<dbReference type="OrthoDB" id="8438075at2"/>
<keyword evidence="2" id="KW-0472">Membrane</keyword>
<feature type="transmembrane region" description="Helical" evidence="2">
    <location>
        <begin position="21"/>
        <end position="44"/>
    </location>
</feature>
<accession>A4TBU3</accession>